<dbReference type="PANTHER" id="PTHR46173">
    <property type="entry name" value="CCA TRNA NUCLEOTIDYLTRANSFERASE 1, MITOCHONDRIAL"/>
    <property type="match status" value="1"/>
</dbReference>
<dbReference type="RefSeq" id="WP_375523608.1">
    <property type="nucleotide sequence ID" value="NZ_JBHILM010000002.1"/>
</dbReference>
<name>A0ABV5B303_9BACL</name>
<keyword evidence="2 9" id="KW-0808">Transferase</keyword>
<keyword evidence="3" id="KW-0819">tRNA processing</keyword>
<evidence type="ECO:0000259" key="10">
    <source>
        <dbReference type="Pfam" id="PF01743"/>
    </source>
</evidence>
<dbReference type="InterPro" id="IPR043519">
    <property type="entry name" value="NT_sf"/>
</dbReference>
<evidence type="ECO:0000256" key="6">
    <source>
        <dbReference type="ARBA" id="ARBA00022741"/>
    </source>
</evidence>
<accession>A0ABV5B303</accession>
<dbReference type="Proteomes" id="UP001580407">
    <property type="component" value="Unassembled WGS sequence"/>
</dbReference>
<dbReference type="SUPFAM" id="SSF81301">
    <property type="entry name" value="Nucleotidyltransferase"/>
    <property type="match status" value="1"/>
</dbReference>
<comment type="caution">
    <text evidence="13">The sequence shown here is derived from an EMBL/GenBank/DDBJ whole genome shotgun (WGS) entry which is preliminary data.</text>
</comment>
<keyword evidence="4 13" id="KW-0548">Nucleotidyltransferase</keyword>
<dbReference type="Gene3D" id="1.10.3090.10">
    <property type="entry name" value="cca-adding enzyme, domain 2"/>
    <property type="match status" value="1"/>
</dbReference>
<keyword evidence="6" id="KW-0547">Nucleotide-binding</keyword>
<evidence type="ECO:0000256" key="8">
    <source>
        <dbReference type="ARBA" id="ARBA00022884"/>
    </source>
</evidence>
<evidence type="ECO:0000313" key="13">
    <source>
        <dbReference type="EMBL" id="MFB5679774.1"/>
    </source>
</evidence>
<keyword evidence="5" id="KW-0479">Metal-binding</keyword>
<gene>
    <name evidence="13" type="ORF">ACE3NQ_02440</name>
</gene>
<feature type="domain" description="CCA-adding enzyme C-terminal" evidence="12">
    <location>
        <begin position="255"/>
        <end position="418"/>
    </location>
</feature>
<dbReference type="InterPro" id="IPR032828">
    <property type="entry name" value="PolyA_RNA-bd"/>
</dbReference>
<dbReference type="SUPFAM" id="SSF81891">
    <property type="entry name" value="Poly A polymerase C-terminal region-like"/>
    <property type="match status" value="1"/>
</dbReference>
<keyword evidence="7" id="KW-0460">Magnesium</keyword>
<evidence type="ECO:0000256" key="2">
    <source>
        <dbReference type="ARBA" id="ARBA00022679"/>
    </source>
</evidence>
<evidence type="ECO:0000256" key="3">
    <source>
        <dbReference type="ARBA" id="ARBA00022694"/>
    </source>
</evidence>
<evidence type="ECO:0000256" key="5">
    <source>
        <dbReference type="ARBA" id="ARBA00022723"/>
    </source>
</evidence>
<evidence type="ECO:0000256" key="1">
    <source>
        <dbReference type="ARBA" id="ARBA00001946"/>
    </source>
</evidence>
<dbReference type="Gene3D" id="1.10.246.80">
    <property type="match status" value="1"/>
</dbReference>
<dbReference type="Gene3D" id="3.30.460.10">
    <property type="entry name" value="Beta Polymerase, domain 2"/>
    <property type="match status" value="1"/>
</dbReference>
<evidence type="ECO:0000313" key="14">
    <source>
        <dbReference type="Proteomes" id="UP001580407"/>
    </source>
</evidence>
<reference evidence="13 14" key="1">
    <citation type="submission" date="2024-09" db="EMBL/GenBank/DDBJ databases">
        <authorList>
            <person name="Ruan L."/>
        </authorList>
    </citation>
    <scope>NUCLEOTIDE SEQUENCE [LARGE SCALE GENOMIC DNA]</scope>
    <source>
        <strain evidence="13 14">D33</strain>
    </source>
</reference>
<dbReference type="Pfam" id="PF12627">
    <property type="entry name" value="PolyA_pol_RNAbd"/>
    <property type="match status" value="1"/>
</dbReference>
<evidence type="ECO:0000256" key="9">
    <source>
        <dbReference type="RuleBase" id="RU003953"/>
    </source>
</evidence>
<sequence length="428" mass="48668">MNSWHCADRDMALEAGRVLDRLISAGHDAYWVGGCVRDELLGRSIQDMDLTTSAEPGEVVGLFDNVIPTGIQHGTVTVVSGGYSFEVTTFRTESDYEDHRRPQDVKFVKDVREDLRRRDFTMNAMALTRDGELVDPFGGEADIRNRLIRCVGAADERFEEDALRMLRCVRFAAVFGFRIAPSTWRALLGKRHLLRFIAMERVRTEMEKIMKGPDPLRGLELLRRSALLSSTKAATPWERISAWSLDKLNELPEPQRWELLLLSGRFEPEEADVMLREWTFSNAFRIRMLRLLEWEKAAAEVPPTVSDEAELRQLWIAWLLRWGQESAADWLAVNGVLPPDFRQNAASRRVAGVLAAKGREWTDQTSIQQMKDLNITGNDLLAELNRRGGPWLGKLMEHLLLAAASGEIANEKEQLIEEAKRVTEVEEA</sequence>
<protein>
    <submittedName>
        <fullName evidence="13">CCA tRNA nucleotidyltransferase</fullName>
        <ecNumber evidence="13">2.7.7.72</ecNumber>
    </submittedName>
</protein>
<feature type="domain" description="Poly A polymerase head" evidence="10">
    <location>
        <begin position="29"/>
        <end position="149"/>
    </location>
</feature>
<dbReference type="EMBL" id="JBHILM010000002">
    <property type="protein sequence ID" value="MFB5679774.1"/>
    <property type="molecule type" value="Genomic_DNA"/>
</dbReference>
<dbReference type="Pfam" id="PF01743">
    <property type="entry name" value="PolyA_pol"/>
    <property type="match status" value="1"/>
</dbReference>
<dbReference type="CDD" id="cd05398">
    <property type="entry name" value="NT_ClassII-CCAase"/>
    <property type="match status" value="1"/>
</dbReference>
<dbReference type="NCBIfam" id="NF009814">
    <property type="entry name" value="PRK13299.1"/>
    <property type="match status" value="1"/>
</dbReference>
<dbReference type="InterPro" id="IPR032810">
    <property type="entry name" value="CCA-adding_enz_C"/>
</dbReference>
<keyword evidence="14" id="KW-1185">Reference proteome</keyword>
<dbReference type="InterPro" id="IPR002646">
    <property type="entry name" value="PolA_pol_head_dom"/>
</dbReference>
<evidence type="ECO:0000259" key="12">
    <source>
        <dbReference type="Pfam" id="PF13735"/>
    </source>
</evidence>
<evidence type="ECO:0000256" key="4">
    <source>
        <dbReference type="ARBA" id="ARBA00022695"/>
    </source>
</evidence>
<dbReference type="EC" id="2.7.7.72" evidence="13"/>
<comment type="similarity">
    <text evidence="9">Belongs to the tRNA nucleotidyltransferase/poly(A) polymerase family.</text>
</comment>
<evidence type="ECO:0000256" key="7">
    <source>
        <dbReference type="ARBA" id="ARBA00022842"/>
    </source>
</evidence>
<dbReference type="Pfam" id="PF13735">
    <property type="entry name" value="tRNA_NucTran2_2"/>
    <property type="match status" value="1"/>
</dbReference>
<dbReference type="InterPro" id="IPR050264">
    <property type="entry name" value="Bact_CCA-adding_enz_type3_sf"/>
</dbReference>
<proteinExistence type="inferred from homology"/>
<dbReference type="GO" id="GO:0004810">
    <property type="term" value="F:CCA tRNA nucleotidyltransferase activity"/>
    <property type="evidence" value="ECO:0007669"/>
    <property type="project" value="UniProtKB-EC"/>
</dbReference>
<evidence type="ECO:0000259" key="11">
    <source>
        <dbReference type="Pfam" id="PF12627"/>
    </source>
</evidence>
<organism evidence="13 14">
    <name type="scientific">Paenibacillus terreus</name>
    <dbReference type="NCBI Taxonomy" id="1387834"/>
    <lineage>
        <taxon>Bacteria</taxon>
        <taxon>Bacillati</taxon>
        <taxon>Bacillota</taxon>
        <taxon>Bacilli</taxon>
        <taxon>Bacillales</taxon>
        <taxon>Paenibacillaceae</taxon>
        <taxon>Paenibacillus</taxon>
    </lineage>
</organism>
<comment type="cofactor">
    <cofactor evidence="1">
        <name>Mg(2+)</name>
        <dbReference type="ChEBI" id="CHEBI:18420"/>
    </cofactor>
</comment>
<keyword evidence="8 9" id="KW-0694">RNA-binding</keyword>
<feature type="domain" description="tRNA nucleotidyltransferase/poly(A) polymerase RNA and SrmB- binding" evidence="11">
    <location>
        <begin position="176"/>
        <end position="228"/>
    </location>
</feature>
<dbReference type="PANTHER" id="PTHR46173:SF1">
    <property type="entry name" value="CCA TRNA NUCLEOTIDYLTRANSFERASE 1, MITOCHONDRIAL"/>
    <property type="match status" value="1"/>
</dbReference>